<proteinExistence type="predicted"/>
<protein>
    <submittedName>
        <fullName evidence="2">Carboxypeptidase-like regulatory domain-containing protein</fullName>
    </submittedName>
</protein>
<dbReference type="RefSeq" id="WP_052323299.1">
    <property type="nucleotide sequence ID" value="NZ_JADU01000031.1"/>
</dbReference>
<evidence type="ECO:0000313" key="3">
    <source>
        <dbReference type="Proteomes" id="UP001589688"/>
    </source>
</evidence>
<feature type="chain" id="PRO_5047223722" evidence="1">
    <location>
        <begin position="22"/>
        <end position="383"/>
    </location>
</feature>
<dbReference type="InterPro" id="IPR008969">
    <property type="entry name" value="CarboxyPept-like_regulatory"/>
</dbReference>
<dbReference type="SUPFAM" id="SSF49464">
    <property type="entry name" value="Carboxypeptidase regulatory domain-like"/>
    <property type="match status" value="1"/>
</dbReference>
<organism evidence="2 3">
    <name type="scientific">Hallella seregens ATCC 51272</name>
    <dbReference type="NCBI Taxonomy" id="1336250"/>
    <lineage>
        <taxon>Bacteria</taxon>
        <taxon>Pseudomonadati</taxon>
        <taxon>Bacteroidota</taxon>
        <taxon>Bacteroidia</taxon>
        <taxon>Bacteroidales</taxon>
        <taxon>Prevotellaceae</taxon>
        <taxon>Hallella</taxon>
    </lineage>
</organism>
<dbReference type="EMBL" id="JBHLZF010000002">
    <property type="protein sequence ID" value="MFB9897666.1"/>
    <property type="molecule type" value="Genomic_DNA"/>
</dbReference>
<gene>
    <name evidence="2" type="ORF">ACFFK8_07600</name>
</gene>
<keyword evidence="3" id="KW-1185">Reference proteome</keyword>
<feature type="signal peptide" evidence="1">
    <location>
        <begin position="1"/>
        <end position="21"/>
    </location>
</feature>
<evidence type="ECO:0000313" key="2">
    <source>
        <dbReference type="EMBL" id="MFB9897666.1"/>
    </source>
</evidence>
<evidence type="ECO:0000256" key="1">
    <source>
        <dbReference type="SAM" id="SignalP"/>
    </source>
</evidence>
<sequence length="383" mass="44147">MKHNGMAGLLAGLLLMPAAQAAAQRRVLVYDRMQNVPVAYANVYKAEGGTFRGTTSDGNGVAVIDFDFHRLRVSHVGYQSCAFTVLPDTIFLTSKENQLAEVVVRDEEPQWIRPWLQRLVGEKRRRYRAAAACYDYDYTTRSTSDRSGYWFENKGKMRVPSFREKQLFRIKPGRGYIHFKDVTAGCDFSNLKRMVYHDFVDELDARFIRQHVFRVNDAFRSGNRNIVQLYFKSAKYGREDRGYLTVDTAMRAVLAVSRETGLRYNVDNHTNRFTRGAVGMLTGWRYSEWLVSSETRYHVDSVSCYPSVCRYKAYLLAESAKGRFAGRRFESYEAELTLSPAVDADGPAYIDLPEPWYMKLILGKKERLAEERLQSIPKEHVVY</sequence>
<accession>A0ABV5ZN37</accession>
<keyword evidence="1" id="KW-0732">Signal</keyword>
<comment type="caution">
    <text evidence="2">The sequence shown here is derived from an EMBL/GenBank/DDBJ whole genome shotgun (WGS) entry which is preliminary data.</text>
</comment>
<reference evidence="2 3" key="1">
    <citation type="submission" date="2024-09" db="EMBL/GenBank/DDBJ databases">
        <authorList>
            <person name="Sun Q."/>
            <person name="Mori K."/>
        </authorList>
    </citation>
    <scope>NUCLEOTIDE SEQUENCE [LARGE SCALE GENOMIC DNA]</scope>
    <source>
        <strain evidence="2 3">ATCC 51272</strain>
    </source>
</reference>
<name>A0ABV5ZN37_9BACT</name>
<dbReference type="Proteomes" id="UP001589688">
    <property type="component" value="Unassembled WGS sequence"/>
</dbReference>